<feature type="non-terminal residue" evidence="1">
    <location>
        <position position="1"/>
    </location>
</feature>
<evidence type="ECO:0000313" key="2">
    <source>
        <dbReference type="Proteomes" id="UP000265618"/>
    </source>
</evidence>
<evidence type="ECO:0000313" key="1">
    <source>
        <dbReference type="EMBL" id="GIQ85822.1"/>
    </source>
</evidence>
<dbReference type="Proteomes" id="UP000265618">
    <property type="component" value="Unassembled WGS sequence"/>
</dbReference>
<keyword evidence="2" id="KW-1185">Reference proteome</keyword>
<dbReference type="EMBL" id="BDIP01002156">
    <property type="protein sequence ID" value="GIQ85822.1"/>
    <property type="molecule type" value="Genomic_DNA"/>
</dbReference>
<organism evidence="1 2">
    <name type="scientific">Kipferlia bialata</name>
    <dbReference type="NCBI Taxonomy" id="797122"/>
    <lineage>
        <taxon>Eukaryota</taxon>
        <taxon>Metamonada</taxon>
        <taxon>Carpediemonas-like organisms</taxon>
        <taxon>Kipferlia</taxon>
    </lineage>
</organism>
<sequence>LGYSILGAVSAASKYVQGTDLEDELYGLADTYKTGGDWSPYDLEMDIARVYRSARDPSFNYSPSPCYSDVTYVHPIRLVPTSPTEWTVVGSQTKTLDAWMEYAQEYDADAIDVVQAFIDAKTIIPRSMGGGGDALGPISTEMLEVRPYLESVSTDLGVHQDIGASVTELAVNGLVNRGGSTALRHPIIWELDVMEDDEVSFTIVVTVPDMVVFGYDATSSANVRDKCTLSESGSNAMLLGGGEDLFYNGVNYDSDLYALYGYCCNAIQNCLYSLSVSYFYNVWHNICVDQIGYENSATDNCDGNKKSVFEDYTDALYTMMTLAMSSDIHGSTLDTPIGVESETFNGISASTPSVVATGLNTPQAIGSPKYTMPSIDTVNLELTMWPRPWTFNRLMYNEFPLFDVDAPEMELYRQTKIVAGYILHIIL</sequence>
<gene>
    <name evidence="1" type="ORF">KIPB_007556</name>
</gene>
<accession>A0A9K3D0B9</accession>
<proteinExistence type="predicted"/>
<dbReference type="AlphaFoldDB" id="A0A9K3D0B9"/>
<name>A0A9K3D0B9_9EUKA</name>
<reference evidence="1 2" key="1">
    <citation type="journal article" date="2018" name="PLoS ONE">
        <title>The draft genome of Kipferlia bialata reveals reductive genome evolution in fornicate parasites.</title>
        <authorList>
            <person name="Tanifuji G."/>
            <person name="Takabayashi S."/>
            <person name="Kume K."/>
            <person name="Takagi M."/>
            <person name="Nakayama T."/>
            <person name="Kamikawa R."/>
            <person name="Inagaki Y."/>
            <person name="Hashimoto T."/>
        </authorList>
    </citation>
    <scope>NUCLEOTIDE SEQUENCE [LARGE SCALE GENOMIC DNA]</scope>
    <source>
        <strain evidence="1">NY0173</strain>
    </source>
</reference>
<protein>
    <submittedName>
        <fullName evidence="1">Uncharacterized protein</fullName>
    </submittedName>
</protein>
<comment type="caution">
    <text evidence="1">The sequence shown here is derived from an EMBL/GenBank/DDBJ whole genome shotgun (WGS) entry which is preliminary data.</text>
</comment>